<dbReference type="InterPro" id="IPR006016">
    <property type="entry name" value="UspA"/>
</dbReference>
<dbReference type="STRING" id="1921803.NIES593_13915"/>
<gene>
    <name evidence="3" type="ORF">NIES593_13915</name>
</gene>
<dbReference type="SUPFAM" id="SSF52402">
    <property type="entry name" value="Adenine nucleotide alpha hydrolases-like"/>
    <property type="match status" value="1"/>
</dbReference>
<evidence type="ECO:0000313" key="4">
    <source>
        <dbReference type="Proteomes" id="UP000186868"/>
    </source>
</evidence>
<dbReference type="OrthoDB" id="516822at2"/>
<dbReference type="AlphaFoldDB" id="A0A1U7HER0"/>
<dbReference type="PRINTS" id="PR01438">
    <property type="entry name" value="UNVRSLSTRESS"/>
</dbReference>
<dbReference type="PANTHER" id="PTHR46268:SF8">
    <property type="entry name" value="UNIVERSAL STRESS PROTEIN SLL1388"/>
    <property type="match status" value="1"/>
</dbReference>
<evidence type="ECO:0000256" key="1">
    <source>
        <dbReference type="ARBA" id="ARBA00008791"/>
    </source>
</evidence>
<reference evidence="3 4" key="1">
    <citation type="submission" date="2016-11" db="EMBL/GenBank/DDBJ databases">
        <title>Draft Genome Sequences of Nine Cyanobacterial Strains from Diverse Habitats.</title>
        <authorList>
            <person name="Zhu T."/>
            <person name="Hou S."/>
            <person name="Lu X."/>
            <person name="Hess W.R."/>
        </authorList>
    </citation>
    <scope>NUCLEOTIDE SEQUENCE [LARGE SCALE GENOMIC DNA]</scope>
    <source>
        <strain evidence="3 4">NIES-593</strain>
    </source>
</reference>
<dbReference type="CDD" id="cd00293">
    <property type="entry name" value="USP-like"/>
    <property type="match status" value="1"/>
</dbReference>
<proteinExistence type="inferred from homology"/>
<comment type="similarity">
    <text evidence="1">Belongs to the universal stress protein A family.</text>
</comment>
<dbReference type="InterPro" id="IPR006015">
    <property type="entry name" value="Universal_stress_UspA"/>
</dbReference>
<comment type="caution">
    <text evidence="3">The sequence shown here is derived from an EMBL/GenBank/DDBJ whole genome shotgun (WGS) entry which is preliminary data.</text>
</comment>
<dbReference type="InterPro" id="IPR014729">
    <property type="entry name" value="Rossmann-like_a/b/a_fold"/>
</dbReference>
<organism evidence="3 4">
    <name type="scientific">Hydrococcus rivularis NIES-593</name>
    <dbReference type="NCBI Taxonomy" id="1921803"/>
    <lineage>
        <taxon>Bacteria</taxon>
        <taxon>Bacillati</taxon>
        <taxon>Cyanobacteriota</taxon>
        <taxon>Cyanophyceae</taxon>
        <taxon>Pleurocapsales</taxon>
        <taxon>Hydrococcaceae</taxon>
        <taxon>Hydrococcus</taxon>
    </lineage>
</organism>
<dbReference type="EMBL" id="MRCB01000016">
    <property type="protein sequence ID" value="OKH22028.1"/>
    <property type="molecule type" value="Genomic_DNA"/>
</dbReference>
<dbReference type="PIRSF" id="PIRSF006276">
    <property type="entry name" value="UspA"/>
    <property type="match status" value="1"/>
</dbReference>
<dbReference type="Pfam" id="PF00582">
    <property type="entry name" value="Usp"/>
    <property type="match status" value="1"/>
</dbReference>
<protein>
    <submittedName>
        <fullName evidence="3">Universal stress protein UspA</fullName>
    </submittedName>
</protein>
<sequence>MFNKILVALDCSETSKRAFDKALALAEVTNASLLLLHVLSPTDKEYPAPVDEGMYSSTRRLAWKYYIHKWEEFVQKRFNCLRSLAERANKLGISAEVAQTLGNPGRIICEVARNWQADLIVVGRRGRRGLRELLLGSTSNYVIHHAYCSILMVQGQVEPTVDPCQETTLAAVM</sequence>
<keyword evidence="4" id="KW-1185">Reference proteome</keyword>
<dbReference type="PANTHER" id="PTHR46268">
    <property type="entry name" value="STRESS RESPONSE PROTEIN NHAX"/>
    <property type="match status" value="1"/>
</dbReference>
<feature type="domain" description="UspA" evidence="2">
    <location>
        <begin position="1"/>
        <end position="153"/>
    </location>
</feature>
<dbReference type="Proteomes" id="UP000186868">
    <property type="component" value="Unassembled WGS sequence"/>
</dbReference>
<name>A0A1U7HER0_9CYAN</name>
<dbReference type="Gene3D" id="3.40.50.620">
    <property type="entry name" value="HUPs"/>
    <property type="match status" value="1"/>
</dbReference>
<evidence type="ECO:0000259" key="2">
    <source>
        <dbReference type="Pfam" id="PF00582"/>
    </source>
</evidence>
<accession>A0A1U7HER0</accession>
<evidence type="ECO:0000313" key="3">
    <source>
        <dbReference type="EMBL" id="OKH22028.1"/>
    </source>
</evidence>
<dbReference type="RefSeq" id="WP_073600163.1">
    <property type="nucleotide sequence ID" value="NZ_MRCB01000016.1"/>
</dbReference>